<protein>
    <submittedName>
        <fullName evidence="1">YdbH domain-containing protein</fullName>
    </submittedName>
</protein>
<comment type="caution">
    <text evidence="1">The sequence shown here is derived from an EMBL/GenBank/DDBJ whole genome shotgun (WGS) entry which is preliminary data.</text>
</comment>
<dbReference type="Pfam" id="PF11739">
    <property type="entry name" value="YdbH-like"/>
    <property type="match status" value="1"/>
</dbReference>
<accession>A0ABW8NJE5</accession>
<organism evidence="1 2">
    <name type="scientific">Oceanobacter antarcticus</name>
    <dbReference type="NCBI Taxonomy" id="3133425"/>
    <lineage>
        <taxon>Bacteria</taxon>
        <taxon>Pseudomonadati</taxon>
        <taxon>Pseudomonadota</taxon>
        <taxon>Gammaproteobacteria</taxon>
        <taxon>Oceanospirillales</taxon>
        <taxon>Oceanospirillaceae</taxon>
        <taxon>Oceanobacter</taxon>
    </lineage>
</organism>
<reference evidence="1 2" key="1">
    <citation type="submission" date="2024-03" db="EMBL/GenBank/DDBJ databases">
        <title>High-quality draft genome sequence of Oceanobacter sp. wDCs-4.</title>
        <authorList>
            <person name="Dong C."/>
        </authorList>
    </citation>
    <scope>NUCLEOTIDE SEQUENCE [LARGE SCALE GENOMIC DNA]</scope>
    <source>
        <strain evidence="2">wDCs-4</strain>
    </source>
</reference>
<sequence>MSTRPPSGWRITLTWLSRGLAAFGLLIVCLLLVVLVSLPTLVKSAANQWLPALVQQITGIEVSWQIKTLQWHQLELDYLTARLADGTTLALLDGSLQYDSLGLLGGQLEQLRIRELHIVFGSTSTRLAAAQANSTEAAARAQLDNEWIELPALNQLLTNLPIKDISIETLQLDHPLLQARLAVELNAQHWQLLGQLTPFPATQITADVPPAPPWNLNLQLLANGQILAQISDQSTLLAHWFIQLQQDATTTRAELRQVLILPELSRQAYRLPPEIRQMFTAHPVLATLDTLESTATLTVNNRFRLPQDLQLEAVTRLTMAPGKHLIRRDLPELQIETQATANTLSRQWQLKLQHQQDAWHSQLSGPAIRLQLPNQTLDIGPWEAEIQCNPLLSQCHASASPTLRFQQDQDQQHLDGTANLPLQLDWNRVSTTDQPMLTAQIQLAAQGNLRSAAITSAWDMTSHLQLTLNRTGPLTLHLDDTAFNASPQPIEQWRVAALHIRQSGRFGATWDSNQLETPFTPLSELAFDLDPLTLQQPERIIRTGASQLRCTVDLVQPLCHLRLLLRPSQWQQWPLPDARLSADIRYNVATTQLTANPEIRLGNGELQLRSQLQHQLESGAGSWQFQLLNSSIVWNKLGLNSMPDLTGVDILSGELSGQGWVDWNLEQQRFQPDIMLRGDNISLVYDNRITLDNWQFLMAMRPGSEGNYQINSQVGGDTLNTGVEMTDLLARADVTLAHDFSWASADIRELHTRLLGGRIYIPAVMYDSRKEINSFGIAIDQLQLASLAQLEPSAELEADGLLDGVLPIVLTQQGPSIPGGNLFARAPGGTIRYQTDASEALKQSDPSVALAMQLLENFHFKELSSGVRYQPDGSLNLSLKFEGNNPDFFNGQATHLNVNLEYNLLDLLSSLRVADDVINRLEQKYQ</sequence>
<dbReference type="InterPro" id="IPR021730">
    <property type="entry name" value="YdbH"/>
</dbReference>
<name>A0ABW8NJE5_9GAMM</name>
<evidence type="ECO:0000313" key="2">
    <source>
        <dbReference type="Proteomes" id="UP001620597"/>
    </source>
</evidence>
<keyword evidence="2" id="KW-1185">Reference proteome</keyword>
<dbReference type="EMBL" id="JBBKTX010000013">
    <property type="protein sequence ID" value="MFK4753090.1"/>
    <property type="molecule type" value="Genomic_DNA"/>
</dbReference>
<dbReference type="RefSeq" id="WP_416206171.1">
    <property type="nucleotide sequence ID" value="NZ_JBBKTX010000013.1"/>
</dbReference>
<evidence type="ECO:0000313" key="1">
    <source>
        <dbReference type="EMBL" id="MFK4753090.1"/>
    </source>
</evidence>
<dbReference type="Proteomes" id="UP001620597">
    <property type="component" value="Unassembled WGS sequence"/>
</dbReference>
<gene>
    <name evidence="1" type="ORF">WG929_11770</name>
</gene>
<proteinExistence type="predicted"/>